<organism evidence="2 3">
    <name type="scientific">Prorocentrum cordatum</name>
    <dbReference type="NCBI Taxonomy" id="2364126"/>
    <lineage>
        <taxon>Eukaryota</taxon>
        <taxon>Sar</taxon>
        <taxon>Alveolata</taxon>
        <taxon>Dinophyceae</taxon>
        <taxon>Prorocentrales</taxon>
        <taxon>Prorocentraceae</taxon>
        <taxon>Prorocentrum</taxon>
    </lineage>
</organism>
<reference evidence="2" key="1">
    <citation type="submission" date="2023-10" db="EMBL/GenBank/DDBJ databases">
        <authorList>
            <person name="Chen Y."/>
            <person name="Shah S."/>
            <person name="Dougan E. K."/>
            <person name="Thang M."/>
            <person name="Chan C."/>
        </authorList>
    </citation>
    <scope>NUCLEOTIDE SEQUENCE [LARGE SCALE GENOMIC DNA]</scope>
</reference>
<dbReference type="EMBL" id="CAUYUJ010016212">
    <property type="protein sequence ID" value="CAK0862941.1"/>
    <property type="molecule type" value="Genomic_DNA"/>
</dbReference>
<evidence type="ECO:0000256" key="1">
    <source>
        <dbReference type="SAM" id="MobiDB-lite"/>
    </source>
</evidence>
<sequence length="458" mass="50925">MVFNGTFSLAMVLIRDALLDAGILLRLRAGSPAFWDADPAVPTADPEVVSLVDAAFVDDERFMLTARLPEELDAAVDVVLHAVCDIYDRLNLTINWKAGKSECFLTYRGANHLRQQAAMSYGPLASKVFGSVVMDASLKIWLMHSLVLSRLLFNVHVVVPTRRYLQVLNGMYMRVLRRVGDAPRFGHSETDLEIRTRLKQPSLDCLVMRARLRYLGRLVRSSPPALLALLAARPGGARLPWVTLLVSDLGKLRELVALCSTLPPPEGTASAWVTFISDSPARWANAVSMLFFTDSCCDRGGAAPVGGGTRPFACHQCDARFATAKARDQHLRIRHHVRCLQRSYAGADATCPVCHAVFALRLRLLPHLCDARRPACWEAIRACPARYPPLPQKQVAELDDLDKVQRREAQRQGLSHAPAQGPARRADGSDRWARPCLDPWSALFQHNLIRLALHWDNE</sequence>
<comment type="caution">
    <text evidence="2">The sequence shown here is derived from an EMBL/GenBank/DDBJ whole genome shotgun (WGS) entry which is preliminary data.</text>
</comment>
<evidence type="ECO:0000313" key="3">
    <source>
        <dbReference type="Proteomes" id="UP001189429"/>
    </source>
</evidence>
<dbReference type="Gene3D" id="3.30.160.60">
    <property type="entry name" value="Classic Zinc Finger"/>
    <property type="match status" value="1"/>
</dbReference>
<evidence type="ECO:0000313" key="2">
    <source>
        <dbReference type="EMBL" id="CAK0862941.1"/>
    </source>
</evidence>
<gene>
    <name evidence="2" type="ORF">PCOR1329_LOCUS51240</name>
</gene>
<proteinExistence type="predicted"/>
<name>A0ABN9USE9_9DINO</name>
<feature type="region of interest" description="Disordered" evidence="1">
    <location>
        <begin position="407"/>
        <end position="430"/>
    </location>
</feature>
<evidence type="ECO:0008006" key="4">
    <source>
        <dbReference type="Google" id="ProtNLM"/>
    </source>
</evidence>
<keyword evidence="3" id="KW-1185">Reference proteome</keyword>
<accession>A0ABN9USE9</accession>
<dbReference type="Proteomes" id="UP001189429">
    <property type="component" value="Unassembled WGS sequence"/>
</dbReference>
<protein>
    <recommendedName>
        <fullName evidence="4">C2H2-type domain-containing protein</fullName>
    </recommendedName>
</protein>